<gene>
    <name evidence="2" type="ORF">FCALED_LOCUS12444</name>
</gene>
<proteinExistence type="predicted"/>
<feature type="signal peptide" evidence="1">
    <location>
        <begin position="1"/>
        <end position="19"/>
    </location>
</feature>
<protein>
    <submittedName>
        <fullName evidence="2">3712_t:CDS:1</fullName>
    </submittedName>
</protein>
<evidence type="ECO:0000313" key="2">
    <source>
        <dbReference type="EMBL" id="CAG8679874.1"/>
    </source>
</evidence>
<organism evidence="2 3">
    <name type="scientific">Funneliformis caledonium</name>
    <dbReference type="NCBI Taxonomy" id="1117310"/>
    <lineage>
        <taxon>Eukaryota</taxon>
        <taxon>Fungi</taxon>
        <taxon>Fungi incertae sedis</taxon>
        <taxon>Mucoromycota</taxon>
        <taxon>Glomeromycotina</taxon>
        <taxon>Glomeromycetes</taxon>
        <taxon>Glomerales</taxon>
        <taxon>Glomeraceae</taxon>
        <taxon>Funneliformis</taxon>
    </lineage>
</organism>
<feature type="chain" id="PRO_5040407335" evidence="1">
    <location>
        <begin position="20"/>
        <end position="172"/>
    </location>
</feature>
<name>A0A9N9HDN0_9GLOM</name>
<reference evidence="2" key="1">
    <citation type="submission" date="2021-06" db="EMBL/GenBank/DDBJ databases">
        <authorList>
            <person name="Kallberg Y."/>
            <person name="Tangrot J."/>
            <person name="Rosling A."/>
        </authorList>
    </citation>
    <scope>NUCLEOTIDE SEQUENCE</scope>
    <source>
        <strain evidence="2">UK204</strain>
    </source>
</reference>
<accession>A0A9N9HDN0</accession>
<evidence type="ECO:0000313" key="3">
    <source>
        <dbReference type="Proteomes" id="UP000789570"/>
    </source>
</evidence>
<dbReference type="EMBL" id="CAJVPQ010006052">
    <property type="protein sequence ID" value="CAG8679874.1"/>
    <property type="molecule type" value="Genomic_DNA"/>
</dbReference>
<keyword evidence="3" id="KW-1185">Reference proteome</keyword>
<comment type="caution">
    <text evidence="2">The sequence shown here is derived from an EMBL/GenBank/DDBJ whole genome shotgun (WGS) entry which is preliminary data.</text>
</comment>
<dbReference type="Proteomes" id="UP000789570">
    <property type="component" value="Unassembled WGS sequence"/>
</dbReference>
<dbReference type="OrthoDB" id="2432901at2759"/>
<dbReference type="AlphaFoldDB" id="A0A9N9HDN0"/>
<evidence type="ECO:0000256" key="1">
    <source>
        <dbReference type="SAM" id="SignalP"/>
    </source>
</evidence>
<sequence length="172" mass="20247">MEHAILIVLLKQIIPVLETSDLLLKVCIDGDLDSNKTLANIPVQHIIRYFNGCVFTAGLKKKNNEPDTPTNEELRYIQVEGLIQHLLDNHDFCWKEVCWYKENEELQLQSPMLQSFTKVEIEGFWQMLLTIFKLPIQQSLVTHYRTAYNEAFNQTILRFVDKRIDFWASYRA</sequence>
<keyword evidence="1" id="KW-0732">Signal</keyword>